<comment type="caution">
    <text evidence="4">The sequence shown here is derived from an EMBL/GenBank/DDBJ whole genome shotgun (WGS) entry which is preliminary data.</text>
</comment>
<dbReference type="STRING" id="1089455.MOPEL_071_00170"/>
<name>H5URE4_9MICO</name>
<dbReference type="InterPro" id="IPR041657">
    <property type="entry name" value="HTH_17"/>
</dbReference>
<dbReference type="OrthoDB" id="271159at2"/>
<dbReference type="EMBL" id="BAFE01000051">
    <property type="protein sequence ID" value="GAB48302.1"/>
    <property type="molecule type" value="Genomic_DNA"/>
</dbReference>
<sequence length="128" mass="13205">MRTAAALLGVSDDTLRRAVAKGELAAAKDVGGRLQISGADLITYAEERDSAVPQGGTASSARNRLVGLVTDVRTDTVMAQVQMRCGPHLITSLMSADSARELGLRRGVLAAAVVKSTTVVVESVGDLA</sequence>
<dbReference type="PROSITE" id="PS51866">
    <property type="entry name" value="MOP"/>
    <property type="match status" value="1"/>
</dbReference>
<dbReference type="GO" id="GO:0003677">
    <property type="term" value="F:DNA binding"/>
    <property type="evidence" value="ECO:0007669"/>
    <property type="project" value="InterPro"/>
</dbReference>
<dbReference type="eggNOG" id="COG3585">
    <property type="taxonomic scope" value="Bacteria"/>
</dbReference>
<proteinExistence type="predicted"/>
<organism evidence="4 5">
    <name type="scientific">Mobilicoccus pelagius NBRC 104925</name>
    <dbReference type="NCBI Taxonomy" id="1089455"/>
    <lineage>
        <taxon>Bacteria</taxon>
        <taxon>Bacillati</taxon>
        <taxon>Actinomycetota</taxon>
        <taxon>Actinomycetes</taxon>
        <taxon>Micrococcales</taxon>
        <taxon>Dermatophilaceae</taxon>
        <taxon>Mobilicoccus</taxon>
    </lineage>
</organism>
<keyword evidence="5" id="KW-1185">Reference proteome</keyword>
<dbReference type="NCBIfam" id="TIGR01764">
    <property type="entry name" value="excise"/>
    <property type="match status" value="1"/>
</dbReference>
<evidence type="ECO:0000313" key="5">
    <source>
        <dbReference type="Proteomes" id="UP000004367"/>
    </source>
</evidence>
<accession>H5URE4</accession>
<dbReference type="InterPro" id="IPR008995">
    <property type="entry name" value="Mo/tungstate-bd_C_term_dom"/>
</dbReference>
<dbReference type="Gene3D" id="2.40.50.100">
    <property type="match status" value="1"/>
</dbReference>
<evidence type="ECO:0000259" key="3">
    <source>
        <dbReference type="PROSITE" id="PS51866"/>
    </source>
</evidence>
<keyword evidence="1 2" id="KW-0500">Molybdenum</keyword>
<dbReference type="SUPFAM" id="SSF50331">
    <property type="entry name" value="MOP-like"/>
    <property type="match status" value="1"/>
</dbReference>
<reference evidence="4 5" key="1">
    <citation type="submission" date="2012-02" db="EMBL/GenBank/DDBJ databases">
        <title>Whole genome shotgun sequence of Mobilicoccus pelagius NBRC 104925.</title>
        <authorList>
            <person name="Yoshida Y."/>
            <person name="Hosoyama A."/>
            <person name="Tsuchikane K."/>
            <person name="Katsumata H."/>
            <person name="Yamazaki S."/>
            <person name="Fujita N."/>
        </authorList>
    </citation>
    <scope>NUCLEOTIDE SEQUENCE [LARGE SCALE GENOMIC DNA]</scope>
    <source>
        <strain evidence="4 5">NBRC 104925</strain>
    </source>
</reference>
<protein>
    <submittedName>
        <fullName evidence="4">Putative molybdenum-pterin binding protein</fullName>
    </submittedName>
</protein>
<dbReference type="InterPro" id="IPR004606">
    <property type="entry name" value="Mop_domain"/>
</dbReference>
<dbReference type="AlphaFoldDB" id="H5URE4"/>
<evidence type="ECO:0000256" key="1">
    <source>
        <dbReference type="ARBA" id="ARBA00022505"/>
    </source>
</evidence>
<evidence type="ECO:0000256" key="2">
    <source>
        <dbReference type="PROSITE-ProRule" id="PRU01213"/>
    </source>
</evidence>
<dbReference type="Proteomes" id="UP000004367">
    <property type="component" value="Unassembled WGS sequence"/>
</dbReference>
<dbReference type="InterPro" id="IPR005116">
    <property type="entry name" value="Transp-assoc_OB_typ1"/>
</dbReference>
<dbReference type="InterPro" id="IPR010093">
    <property type="entry name" value="SinI_DNA-bd"/>
</dbReference>
<dbReference type="GO" id="GO:0015689">
    <property type="term" value="P:molybdate ion transport"/>
    <property type="evidence" value="ECO:0007669"/>
    <property type="project" value="InterPro"/>
</dbReference>
<evidence type="ECO:0000313" key="4">
    <source>
        <dbReference type="EMBL" id="GAB48302.1"/>
    </source>
</evidence>
<dbReference type="Pfam" id="PF12728">
    <property type="entry name" value="HTH_17"/>
    <property type="match status" value="1"/>
</dbReference>
<feature type="domain" description="Mop" evidence="3">
    <location>
        <begin position="58"/>
        <end position="123"/>
    </location>
</feature>
<gene>
    <name evidence="4" type="ORF">MOPEL_071_00170</name>
</gene>
<dbReference type="Pfam" id="PF03459">
    <property type="entry name" value="TOBE"/>
    <property type="match status" value="1"/>
</dbReference>